<feature type="domain" description="Granulins" evidence="6">
    <location>
        <begin position="845"/>
        <end position="858"/>
    </location>
</feature>
<feature type="region of interest" description="Disordered" evidence="5">
    <location>
        <begin position="305"/>
        <end position="328"/>
    </location>
</feature>
<keyword evidence="8" id="KW-1185">Reference proteome</keyword>
<evidence type="ECO:0000256" key="5">
    <source>
        <dbReference type="SAM" id="MobiDB-lite"/>
    </source>
</evidence>
<dbReference type="Pfam" id="PF00396">
    <property type="entry name" value="Granulin"/>
    <property type="match status" value="14"/>
</dbReference>
<dbReference type="GO" id="GO:0005576">
    <property type="term" value="C:extracellular region"/>
    <property type="evidence" value="ECO:0007669"/>
    <property type="project" value="UniProtKB-SubCell"/>
</dbReference>
<feature type="domain" description="Granulins" evidence="6">
    <location>
        <begin position="244"/>
        <end position="257"/>
    </location>
</feature>
<evidence type="ECO:0000313" key="7">
    <source>
        <dbReference type="EMBL" id="RVE69939.1"/>
    </source>
</evidence>
<feature type="domain" description="Granulins" evidence="6">
    <location>
        <begin position="1123"/>
        <end position="1136"/>
    </location>
</feature>
<dbReference type="SMART" id="SM00277">
    <property type="entry name" value="GRAN"/>
    <property type="match status" value="14"/>
</dbReference>
<dbReference type="EMBL" id="CM012444">
    <property type="protein sequence ID" value="RVE69939.1"/>
    <property type="molecule type" value="Genomic_DNA"/>
</dbReference>
<evidence type="ECO:0000313" key="8">
    <source>
        <dbReference type="Proteomes" id="UP000283210"/>
    </source>
</evidence>
<feature type="compositionally biased region" description="Basic and acidic residues" evidence="5">
    <location>
        <begin position="986"/>
        <end position="996"/>
    </location>
</feature>
<proteinExistence type="inferred from homology"/>
<dbReference type="AlphaFoldDB" id="A0A437D5M0"/>
<feature type="domain" description="Granulins" evidence="6">
    <location>
        <begin position="1044"/>
        <end position="1057"/>
    </location>
</feature>
<dbReference type="InterPro" id="IPR000118">
    <property type="entry name" value="Granulin"/>
</dbReference>
<organism evidence="7 8">
    <name type="scientific">Oryzias javanicus</name>
    <name type="common">Javanese ricefish</name>
    <name type="synonym">Aplocheilus javanicus</name>
    <dbReference type="NCBI Taxonomy" id="123683"/>
    <lineage>
        <taxon>Eukaryota</taxon>
        <taxon>Metazoa</taxon>
        <taxon>Chordata</taxon>
        <taxon>Craniata</taxon>
        <taxon>Vertebrata</taxon>
        <taxon>Euteleostomi</taxon>
        <taxon>Actinopterygii</taxon>
        <taxon>Neopterygii</taxon>
        <taxon>Teleostei</taxon>
        <taxon>Neoteleostei</taxon>
        <taxon>Acanthomorphata</taxon>
        <taxon>Ovalentaria</taxon>
        <taxon>Atherinomorphae</taxon>
        <taxon>Beloniformes</taxon>
        <taxon>Adrianichthyidae</taxon>
        <taxon>Oryziinae</taxon>
        <taxon>Oryzias</taxon>
    </lineage>
</organism>
<protein>
    <recommendedName>
        <fullName evidence="6">Granulins domain-containing protein</fullName>
    </recommendedName>
</protein>
<dbReference type="FunFam" id="2.10.25.160:FF:000001">
    <property type="entry name" value="Granulin precursor"/>
    <property type="match status" value="8"/>
</dbReference>
<feature type="domain" description="Granulins" evidence="6">
    <location>
        <begin position="371"/>
        <end position="384"/>
    </location>
</feature>
<evidence type="ECO:0000259" key="6">
    <source>
        <dbReference type="PROSITE" id="PS00799"/>
    </source>
</evidence>
<evidence type="ECO:0000256" key="3">
    <source>
        <dbReference type="ARBA" id="ARBA00022525"/>
    </source>
</evidence>
<feature type="domain" description="Granulins" evidence="6">
    <location>
        <begin position="92"/>
        <end position="105"/>
    </location>
</feature>
<gene>
    <name evidence="7" type="ORF">OJAV_G00082680</name>
</gene>
<feature type="compositionally biased region" description="Acidic residues" evidence="5">
    <location>
        <begin position="997"/>
        <end position="1008"/>
    </location>
</feature>
<dbReference type="SUPFAM" id="SSF57277">
    <property type="entry name" value="Granulin repeat"/>
    <property type="match status" value="11"/>
</dbReference>
<dbReference type="OrthoDB" id="5854875at2759"/>
<feature type="region of interest" description="Disordered" evidence="5">
    <location>
        <begin position="976"/>
        <end position="1015"/>
    </location>
</feature>
<keyword evidence="3" id="KW-0964">Secreted</keyword>
<feature type="domain" description="Granulins" evidence="6">
    <location>
        <begin position="1209"/>
        <end position="1222"/>
    </location>
</feature>
<dbReference type="PANTHER" id="PTHR12274">
    <property type="entry name" value="GRANULIN"/>
    <property type="match status" value="1"/>
</dbReference>
<dbReference type="Gene3D" id="2.10.25.160">
    <property type="entry name" value="Granulin"/>
    <property type="match status" value="14"/>
</dbReference>
<name>A0A437D5M0_ORYJA</name>
<feature type="compositionally biased region" description="Polar residues" evidence="5">
    <location>
        <begin position="305"/>
        <end position="315"/>
    </location>
</feature>
<feature type="domain" description="Granulins" evidence="6">
    <location>
        <begin position="450"/>
        <end position="463"/>
    </location>
</feature>
<reference evidence="7 8" key="2">
    <citation type="submission" date="2019-01" db="EMBL/GenBank/DDBJ databases">
        <title>A chromosome length genome reference of the Java medaka (oryzias javanicus).</title>
        <authorList>
            <person name="Herpin A."/>
            <person name="Takehana Y."/>
            <person name="Naruse K."/>
            <person name="Ansai S."/>
            <person name="Kawaguchi M."/>
        </authorList>
    </citation>
    <scope>NUCLEOTIDE SEQUENCE [LARGE SCALE GENOMIC DNA]</scope>
    <source>
        <strain evidence="7">RS831</strain>
        <tissue evidence="7">Whole body</tissue>
    </source>
</reference>
<evidence type="ECO:0000256" key="2">
    <source>
        <dbReference type="ARBA" id="ARBA00010093"/>
    </source>
</evidence>
<dbReference type="PROSITE" id="PS00799">
    <property type="entry name" value="GRANULINS"/>
    <property type="match status" value="14"/>
</dbReference>
<accession>A0A437D5M0</accession>
<feature type="domain" description="Granulins" evidence="6">
    <location>
        <begin position="687"/>
        <end position="700"/>
    </location>
</feature>
<evidence type="ECO:0000256" key="1">
    <source>
        <dbReference type="ARBA" id="ARBA00004613"/>
    </source>
</evidence>
<dbReference type="PANTHER" id="PTHR12274:SF8">
    <property type="entry name" value="GRANULIN-A ISOFORM X1"/>
    <property type="match status" value="1"/>
</dbReference>
<keyword evidence="4" id="KW-1015">Disulfide bond</keyword>
<sequence length="1252" mass="134435">MRIERQTERGPSSGFGDQRSVLFRFSKHALAPPGAFLSVPKMLKWVVICWVSLALAAADVCPNGGKCEEGQTCCKSPTDGYDCCPFDEGECCGDHIHCCPKYTVCDMTTSSCGNATVSLRWVERVSANLPAATKSFRMIRSYMGEDEDNICPDQSRCPAEFSCLKALTRYGCCPLAQGVSCPDGKHCCPEGHQCSLDSRSCVKKESITTVLCKDGASECPEETTCCETPEGKWACCPMPKAVCCDDKIHCCPEETTCDVEHKKCLSSAEKALPMWAKFPARTRADWENQKEGKEVTALAVEGNETQNSHDVTTANPVPPIQEESSVSSVAGEASVNEVPCNETASCPDQTTCCKTAEGGWGCCPFPEAVCCEDFIHCCPKGKTCNLAAQTCDGGEGSVPMLEKIPSFSKVSLKMQDVQCDSTASCPDQTTCCKTAEGGWGCCPFPEAVCCEDFIHCCPKGKTCNLAAQTCDGGEGSVPMLEKIPSFSNVSVKMQDVQCDSTASCPDQTTCCKTAEGGWGCCPFPEAVCCEDFIHCCPKGKTCNLAAQTCDGGEGSVPMLEKIPSFSKVSLKMQDVQCDSTASCPDQTTCCKTAEGGWGCCPFPEAVCCEDFIHCCPKGKTCNLAAQTCDGGEGSVPMLEKIPSFSNVSVKMQDVQCDSSASCPDQTTCCKTAEGGWGCCPFPEAVCCEDFIHCCPKGKTCNLAAQTCDGGEGSVPMLEKIPSFSKVSVKMQDVQCDSTASCPDQTTCCKTAEGGWGCCPFPEAVCCEDFIHCCPKGKTCNLAAQTCDGGEGSVPMLEKIPSFSKVSVKMQDVQCDSTASCPDQTTCCKTAEGGWGCCPFPEAVCCEDFIHCCPKGKTCNLAAQTCDGVEGSVPMLEKIPPFLKQNVKTQNVSCDSTASCPDQTTCCKTTQGGWACCPLPEAVCCDDHEHCCPSGTTCDLATLSCLESSGSVPMSKKLPALTWTSSALSQLIEMVKDEQTGQVTGEEENKVEDRDEQKDDEEEETDEEGNISCDSRTQCPQGTTCCFMQKFQKWGCCPLPKAVCCSDGEHCCPSDYKCKEESTSCVKGEVVIPWYTKIPATVSVQADSSFVQCSAVHQCPSHMSCCRLFTGQWGCCPLPNAVCCGDKEHCCPEGYTCDLASGSCHKLLTLELETVPLTPVFLPDDQSQRGPVKPILNRCDDVYSCNVDETCCRTSHNTWGCCLSPKAVCCRDMKHCCPDGYRCSHDGSCIKKPGQHWLNWHTFFSNKKKAIIV</sequence>
<dbReference type="InterPro" id="IPR037277">
    <property type="entry name" value="Granulin_sf"/>
</dbReference>
<feature type="domain" description="Granulins" evidence="6">
    <location>
        <begin position="529"/>
        <end position="542"/>
    </location>
</feature>
<reference evidence="7 8" key="1">
    <citation type="submission" date="2018-11" db="EMBL/GenBank/DDBJ databases">
        <authorList>
            <person name="Lopez-Roques C."/>
            <person name="Donnadieu C."/>
            <person name="Bouchez O."/>
            <person name="Klopp C."/>
            <person name="Cabau C."/>
            <person name="Zahm M."/>
        </authorList>
    </citation>
    <scope>NUCLEOTIDE SEQUENCE [LARGE SCALE GENOMIC DNA]</scope>
    <source>
        <strain evidence="7">RS831</strain>
        <tissue evidence="7">Whole body</tissue>
    </source>
</reference>
<feature type="domain" description="Granulins" evidence="6">
    <location>
        <begin position="924"/>
        <end position="937"/>
    </location>
</feature>
<feature type="domain" description="Granulins" evidence="6">
    <location>
        <begin position="766"/>
        <end position="779"/>
    </location>
</feature>
<feature type="domain" description="Granulins" evidence="6">
    <location>
        <begin position="181"/>
        <end position="194"/>
    </location>
</feature>
<feature type="domain" description="Granulins" evidence="6">
    <location>
        <begin position="608"/>
        <end position="621"/>
    </location>
</feature>
<comment type="subcellular location">
    <subcellularLocation>
        <location evidence="1">Secreted</location>
    </subcellularLocation>
</comment>
<comment type="similarity">
    <text evidence="2">Belongs to the granulin family.</text>
</comment>
<dbReference type="Proteomes" id="UP000283210">
    <property type="component" value="Chromosome 8"/>
</dbReference>
<dbReference type="InterPro" id="IPR039036">
    <property type="entry name" value="Granulin_fam"/>
</dbReference>
<evidence type="ECO:0000256" key="4">
    <source>
        <dbReference type="ARBA" id="ARBA00023157"/>
    </source>
</evidence>